<accession>A0A7S3Y0J3</accession>
<dbReference type="EMBL" id="HBIU01035774">
    <property type="protein sequence ID" value="CAE0637675.1"/>
    <property type="molecule type" value="Transcribed_RNA"/>
</dbReference>
<dbReference type="InterPro" id="IPR023214">
    <property type="entry name" value="HAD_sf"/>
</dbReference>
<sequence length="199" mass="20818">MAFVIFNSIHEQDAVEACLRLLVGAAGAPAPTEASSDGGKEAGEGGEGGGVRAEGEPTTPRTVVVGDSLHHDVLGARNAGLPSLLITAYGVHAEEIPAVSATLRPQQHNSETVTTLEGNESVPDNKAGPTYDTFLAASLTTSKIEGEENKTVDQIIAQQKQASKSTLVVPVADKAHETFEKHSIIPNYVACAFRWNCSS</sequence>
<proteinExistence type="predicted"/>
<name>A0A7S3Y0J3_HETAK</name>
<protein>
    <submittedName>
        <fullName evidence="2">Uncharacterized protein</fullName>
    </submittedName>
</protein>
<dbReference type="SUPFAM" id="SSF56784">
    <property type="entry name" value="HAD-like"/>
    <property type="match status" value="1"/>
</dbReference>
<dbReference type="AlphaFoldDB" id="A0A7S3Y0J3"/>
<dbReference type="Gene3D" id="3.40.50.1000">
    <property type="entry name" value="HAD superfamily/HAD-like"/>
    <property type="match status" value="1"/>
</dbReference>
<gene>
    <name evidence="2" type="ORF">HAKA00212_LOCUS16452</name>
</gene>
<organism evidence="2">
    <name type="scientific">Heterosigma akashiwo</name>
    <name type="common">Chromophytic alga</name>
    <name type="synonym">Heterosigma carterae</name>
    <dbReference type="NCBI Taxonomy" id="2829"/>
    <lineage>
        <taxon>Eukaryota</taxon>
        <taxon>Sar</taxon>
        <taxon>Stramenopiles</taxon>
        <taxon>Ochrophyta</taxon>
        <taxon>Raphidophyceae</taxon>
        <taxon>Chattonellales</taxon>
        <taxon>Chattonellaceae</taxon>
        <taxon>Heterosigma</taxon>
    </lineage>
</organism>
<reference evidence="2" key="1">
    <citation type="submission" date="2021-01" db="EMBL/GenBank/DDBJ databases">
        <authorList>
            <person name="Corre E."/>
            <person name="Pelletier E."/>
            <person name="Niang G."/>
            <person name="Scheremetjew M."/>
            <person name="Finn R."/>
            <person name="Kale V."/>
            <person name="Holt S."/>
            <person name="Cochrane G."/>
            <person name="Meng A."/>
            <person name="Brown T."/>
            <person name="Cohen L."/>
        </authorList>
    </citation>
    <scope>NUCLEOTIDE SEQUENCE</scope>
    <source>
        <strain evidence="2">CCMP3107</strain>
    </source>
</reference>
<evidence type="ECO:0000313" key="2">
    <source>
        <dbReference type="EMBL" id="CAE0637675.1"/>
    </source>
</evidence>
<dbReference type="InterPro" id="IPR036412">
    <property type="entry name" value="HAD-like_sf"/>
</dbReference>
<feature type="region of interest" description="Disordered" evidence="1">
    <location>
        <begin position="28"/>
        <end position="59"/>
    </location>
</feature>
<evidence type="ECO:0000256" key="1">
    <source>
        <dbReference type="SAM" id="MobiDB-lite"/>
    </source>
</evidence>
<dbReference type="Pfam" id="PF13242">
    <property type="entry name" value="Hydrolase_like"/>
    <property type="match status" value="1"/>
</dbReference>